<dbReference type="OrthoDB" id="9795068at2"/>
<accession>A0A1I6R6P8</accession>
<keyword evidence="3" id="KW-0808">Transferase</keyword>
<proteinExistence type="predicted"/>
<evidence type="ECO:0000313" key="4">
    <source>
        <dbReference type="Proteomes" id="UP000199312"/>
    </source>
</evidence>
<dbReference type="GO" id="GO:0016757">
    <property type="term" value="F:glycosyltransferase activity"/>
    <property type="evidence" value="ECO:0007669"/>
    <property type="project" value="InterPro"/>
</dbReference>
<gene>
    <name evidence="3" type="ORF">SAMN04488006_2300</name>
</gene>
<dbReference type="InterPro" id="IPR028098">
    <property type="entry name" value="Glyco_trans_4-like_N"/>
</dbReference>
<dbReference type="Pfam" id="PF00534">
    <property type="entry name" value="Glycos_transf_1"/>
    <property type="match status" value="1"/>
</dbReference>
<reference evidence="4" key="1">
    <citation type="submission" date="2016-10" db="EMBL/GenBank/DDBJ databases">
        <authorList>
            <person name="Varghese N."/>
            <person name="Submissions S."/>
        </authorList>
    </citation>
    <scope>NUCLEOTIDE SEQUENCE [LARGE SCALE GENOMIC DNA]</scope>
    <source>
        <strain evidence="4">DSM 24450</strain>
    </source>
</reference>
<dbReference type="InterPro" id="IPR001296">
    <property type="entry name" value="Glyco_trans_1"/>
</dbReference>
<evidence type="ECO:0000313" key="3">
    <source>
        <dbReference type="EMBL" id="SFS60349.1"/>
    </source>
</evidence>
<dbReference type="RefSeq" id="WP_090226540.1">
    <property type="nucleotide sequence ID" value="NZ_FOZP01000005.1"/>
</dbReference>
<dbReference type="EMBL" id="FOZP01000005">
    <property type="protein sequence ID" value="SFS60349.1"/>
    <property type="molecule type" value="Genomic_DNA"/>
</dbReference>
<organism evidence="3 4">
    <name type="scientific">Lutibacter maritimus</name>
    <dbReference type="NCBI Taxonomy" id="593133"/>
    <lineage>
        <taxon>Bacteria</taxon>
        <taxon>Pseudomonadati</taxon>
        <taxon>Bacteroidota</taxon>
        <taxon>Flavobacteriia</taxon>
        <taxon>Flavobacteriales</taxon>
        <taxon>Flavobacteriaceae</taxon>
        <taxon>Lutibacter</taxon>
    </lineage>
</organism>
<evidence type="ECO:0000259" key="2">
    <source>
        <dbReference type="Pfam" id="PF13439"/>
    </source>
</evidence>
<dbReference type="STRING" id="593133.SAMN04488006_2300"/>
<keyword evidence="4" id="KW-1185">Reference proteome</keyword>
<dbReference type="SUPFAM" id="SSF53756">
    <property type="entry name" value="UDP-Glycosyltransferase/glycogen phosphorylase"/>
    <property type="match status" value="1"/>
</dbReference>
<sequence length="378" mass="43523">MNKKLNVLFISGWYPTKISPQNGDFVKRHAEAVATKHNVYAIHVITNDRLVNKAEIENYKENNVQTTIIYVPKYGNLIFKFYTFLKAYLKSIKTVDNVDVVHLNISFPKGIIALYLKWFKKIPFIITEHWTGYLYPNNKSIKYLEKLVTKIIIKNASFVCPVSDNLKNNMVQFGLLGNYYPIPNVVDTSIFNISNDASSDHFEIIHISHMRDEAKNVSGILDTIGKLQKHIPNLKLHLIGNKSNLYIDKIKNLGIANYKITNEIPHNEIPIYLNKADVFVLFSNYENLPCVILEAFSCGLPVISTNVGGIKEFFPNNFGKLINSKDENQLFIELLNIYNKKYELASKHEMHNYVVNHFSKATICERFSKLYHQSLAKK</sequence>
<name>A0A1I6R6P8_9FLAO</name>
<dbReference type="Proteomes" id="UP000199312">
    <property type="component" value="Unassembled WGS sequence"/>
</dbReference>
<dbReference type="PANTHER" id="PTHR12526">
    <property type="entry name" value="GLYCOSYLTRANSFERASE"/>
    <property type="match status" value="1"/>
</dbReference>
<dbReference type="Gene3D" id="3.40.50.2000">
    <property type="entry name" value="Glycogen Phosphorylase B"/>
    <property type="match status" value="2"/>
</dbReference>
<feature type="domain" description="Glycosyltransferase subfamily 4-like N-terminal" evidence="2">
    <location>
        <begin position="41"/>
        <end position="189"/>
    </location>
</feature>
<dbReference type="AlphaFoldDB" id="A0A1I6R6P8"/>
<protein>
    <submittedName>
        <fullName evidence="3">Glycosyltransferase involved in cell wall bisynthesis</fullName>
    </submittedName>
</protein>
<evidence type="ECO:0000259" key="1">
    <source>
        <dbReference type="Pfam" id="PF00534"/>
    </source>
</evidence>
<dbReference type="Pfam" id="PF13439">
    <property type="entry name" value="Glyco_transf_4"/>
    <property type="match status" value="1"/>
</dbReference>
<dbReference type="PANTHER" id="PTHR12526:SF630">
    <property type="entry name" value="GLYCOSYLTRANSFERASE"/>
    <property type="match status" value="1"/>
</dbReference>
<feature type="domain" description="Glycosyl transferase family 1" evidence="1">
    <location>
        <begin position="200"/>
        <end position="333"/>
    </location>
</feature>